<dbReference type="Pfam" id="PF00392">
    <property type="entry name" value="GntR"/>
    <property type="match status" value="1"/>
</dbReference>
<evidence type="ECO:0000256" key="1">
    <source>
        <dbReference type="ARBA" id="ARBA00023015"/>
    </source>
</evidence>
<dbReference type="InterPro" id="IPR036388">
    <property type="entry name" value="WH-like_DNA-bd_sf"/>
</dbReference>
<keyword evidence="2" id="KW-0238">DNA-binding</keyword>
<dbReference type="Proteomes" id="UP000319557">
    <property type="component" value="Chromosome"/>
</dbReference>
<protein>
    <submittedName>
        <fullName evidence="5">Arabinose metabolism transcriptional repressor</fullName>
    </submittedName>
</protein>
<dbReference type="GO" id="GO:0003700">
    <property type="term" value="F:DNA-binding transcription factor activity"/>
    <property type="evidence" value="ECO:0007669"/>
    <property type="project" value="InterPro"/>
</dbReference>
<dbReference type="PROSITE" id="PS50949">
    <property type="entry name" value="HTH_GNTR"/>
    <property type="match status" value="1"/>
</dbReference>
<dbReference type="AlphaFoldDB" id="A0A517M263"/>
<dbReference type="InterPro" id="IPR028082">
    <property type="entry name" value="Peripla_BP_I"/>
</dbReference>
<dbReference type="PANTHER" id="PTHR30146:SF109">
    <property type="entry name" value="HTH-TYPE TRANSCRIPTIONAL REGULATOR GALS"/>
    <property type="match status" value="1"/>
</dbReference>
<dbReference type="PANTHER" id="PTHR30146">
    <property type="entry name" value="LACI-RELATED TRANSCRIPTIONAL REPRESSOR"/>
    <property type="match status" value="1"/>
</dbReference>
<dbReference type="CDD" id="cd07377">
    <property type="entry name" value="WHTH_GntR"/>
    <property type="match status" value="1"/>
</dbReference>
<dbReference type="Pfam" id="PF13407">
    <property type="entry name" value="Peripla_BP_4"/>
    <property type="match status" value="1"/>
</dbReference>
<dbReference type="KEGG" id="ruv:EC9_31610"/>
<evidence type="ECO:0000256" key="3">
    <source>
        <dbReference type="ARBA" id="ARBA00023163"/>
    </source>
</evidence>
<dbReference type="EMBL" id="CP036261">
    <property type="protein sequence ID" value="QDS88965.1"/>
    <property type="molecule type" value="Genomic_DNA"/>
</dbReference>
<dbReference type="PRINTS" id="PR00035">
    <property type="entry name" value="HTHGNTR"/>
</dbReference>
<reference evidence="5 6" key="1">
    <citation type="submission" date="2019-02" db="EMBL/GenBank/DDBJ databases">
        <title>Deep-cultivation of Planctomycetes and their phenomic and genomic characterization uncovers novel biology.</title>
        <authorList>
            <person name="Wiegand S."/>
            <person name="Jogler M."/>
            <person name="Boedeker C."/>
            <person name="Pinto D."/>
            <person name="Vollmers J."/>
            <person name="Rivas-Marin E."/>
            <person name="Kohn T."/>
            <person name="Peeters S.H."/>
            <person name="Heuer A."/>
            <person name="Rast P."/>
            <person name="Oberbeckmann S."/>
            <person name="Bunk B."/>
            <person name="Jeske O."/>
            <person name="Meyerdierks A."/>
            <person name="Storesund J.E."/>
            <person name="Kallscheuer N."/>
            <person name="Luecker S."/>
            <person name="Lage O.M."/>
            <person name="Pohl T."/>
            <person name="Merkel B.J."/>
            <person name="Hornburger P."/>
            <person name="Mueller R.-W."/>
            <person name="Bruemmer F."/>
            <person name="Labrenz M."/>
            <person name="Spormann A.M."/>
            <person name="Op den Camp H."/>
            <person name="Overmann J."/>
            <person name="Amann R."/>
            <person name="Jetten M.S.M."/>
            <person name="Mascher T."/>
            <person name="Medema M.H."/>
            <person name="Devos D.P."/>
            <person name="Kaster A.-K."/>
            <person name="Ovreas L."/>
            <person name="Rohde M."/>
            <person name="Galperin M.Y."/>
            <person name="Jogler C."/>
        </authorList>
    </citation>
    <scope>NUCLEOTIDE SEQUENCE [LARGE SCALE GENOMIC DNA]</scope>
    <source>
        <strain evidence="5 6">EC9</strain>
    </source>
</reference>
<keyword evidence="1" id="KW-0805">Transcription regulation</keyword>
<proteinExistence type="predicted"/>
<dbReference type="RefSeq" id="WP_218934157.1">
    <property type="nucleotide sequence ID" value="NZ_CP036261.1"/>
</dbReference>
<dbReference type="InterPro" id="IPR025997">
    <property type="entry name" value="SBP_2_dom"/>
</dbReference>
<dbReference type="InterPro" id="IPR000524">
    <property type="entry name" value="Tscrpt_reg_HTH_GntR"/>
</dbReference>
<feature type="domain" description="HTH gntR-type" evidence="4">
    <location>
        <begin position="20"/>
        <end position="88"/>
    </location>
</feature>
<sequence length="380" mass="41028">MSNVLDGMKGLAWSSEATSQPKYEQLRNYVVSQIESGGIKAGAALPSENKLAEALHVARSTIRQAFAVLEQDGLIYRVHGKGTFVHDEARQRSRKGQDLLALIVPETDSAFYPSLQRSFERAAAKLYNQVIVCNTNSDIDKQASAILQLIDLRVAGVAIVPTPSPITPAFHIRQLQQHGIPVVCCSRPVAGAHTPLLAIPFEEVGRRAGEAIRQAGHRSVAYFCLGRSIASAAYEKGFRESIGPKASISVVVANCGSTDYDALQEESGEELEELFRRDDPPTAIFCSFDSLAEWVYLQLLKLGLRVPQDVSVVGFGGTVRGGGFASQLASVTIDEVGLGTQAIELLTKMRHGELAIDANESRNLTLSFWEGSSLGPCSSK</sequence>
<dbReference type="CDD" id="cd06267">
    <property type="entry name" value="PBP1_LacI_sugar_binding-like"/>
    <property type="match status" value="1"/>
</dbReference>
<dbReference type="Gene3D" id="1.10.10.10">
    <property type="entry name" value="Winged helix-like DNA-binding domain superfamily/Winged helix DNA-binding domain"/>
    <property type="match status" value="1"/>
</dbReference>
<evidence type="ECO:0000259" key="4">
    <source>
        <dbReference type="PROSITE" id="PS50949"/>
    </source>
</evidence>
<dbReference type="SMART" id="SM00345">
    <property type="entry name" value="HTH_GNTR"/>
    <property type="match status" value="1"/>
</dbReference>
<organism evidence="5 6">
    <name type="scientific">Rosistilla ulvae</name>
    <dbReference type="NCBI Taxonomy" id="1930277"/>
    <lineage>
        <taxon>Bacteria</taxon>
        <taxon>Pseudomonadati</taxon>
        <taxon>Planctomycetota</taxon>
        <taxon>Planctomycetia</taxon>
        <taxon>Pirellulales</taxon>
        <taxon>Pirellulaceae</taxon>
        <taxon>Rosistilla</taxon>
    </lineage>
</organism>
<dbReference type="InterPro" id="IPR036390">
    <property type="entry name" value="WH_DNA-bd_sf"/>
</dbReference>
<evidence type="ECO:0000313" key="5">
    <source>
        <dbReference type="EMBL" id="QDS88965.1"/>
    </source>
</evidence>
<gene>
    <name evidence="5" type="primary">araR_1</name>
    <name evidence="5" type="ORF">EC9_31610</name>
</gene>
<accession>A0A517M263</accession>
<dbReference type="SUPFAM" id="SSF53822">
    <property type="entry name" value="Periplasmic binding protein-like I"/>
    <property type="match status" value="1"/>
</dbReference>
<evidence type="ECO:0000313" key="6">
    <source>
        <dbReference type="Proteomes" id="UP000319557"/>
    </source>
</evidence>
<keyword evidence="3" id="KW-0804">Transcription</keyword>
<evidence type="ECO:0000256" key="2">
    <source>
        <dbReference type="ARBA" id="ARBA00023125"/>
    </source>
</evidence>
<dbReference type="Gene3D" id="3.40.50.2300">
    <property type="match status" value="2"/>
</dbReference>
<name>A0A517M263_9BACT</name>
<dbReference type="GO" id="GO:0000976">
    <property type="term" value="F:transcription cis-regulatory region binding"/>
    <property type="evidence" value="ECO:0007669"/>
    <property type="project" value="TreeGrafter"/>
</dbReference>
<dbReference type="SUPFAM" id="SSF46785">
    <property type="entry name" value="Winged helix' DNA-binding domain"/>
    <property type="match status" value="1"/>
</dbReference>
<keyword evidence="6" id="KW-1185">Reference proteome</keyword>